<feature type="compositionally biased region" description="Polar residues" evidence="2">
    <location>
        <begin position="124"/>
        <end position="137"/>
    </location>
</feature>
<evidence type="ECO:0000313" key="4">
    <source>
        <dbReference type="Proteomes" id="UP000750711"/>
    </source>
</evidence>
<keyword evidence="1" id="KW-0175">Coiled coil</keyword>
<protein>
    <submittedName>
        <fullName evidence="3">Uncharacterized protein</fullName>
    </submittedName>
</protein>
<feature type="compositionally biased region" description="Basic and acidic residues" evidence="2">
    <location>
        <begin position="159"/>
        <end position="173"/>
    </location>
</feature>
<feature type="coiled-coil region" evidence="1">
    <location>
        <begin position="229"/>
        <end position="256"/>
    </location>
</feature>
<comment type="caution">
    <text evidence="3">The sequence shown here is derived from an EMBL/GenBank/DDBJ whole genome shotgun (WGS) entry which is preliminary data.</text>
</comment>
<keyword evidence="4" id="KW-1185">Reference proteome</keyword>
<dbReference type="EMBL" id="JAGHQM010000182">
    <property type="protein sequence ID" value="KAH0564765.1"/>
    <property type="molecule type" value="Genomic_DNA"/>
</dbReference>
<gene>
    <name evidence="3" type="ORF">GP486_001848</name>
</gene>
<organism evidence="3 4">
    <name type="scientific">Trichoglossum hirsutum</name>
    <dbReference type="NCBI Taxonomy" id="265104"/>
    <lineage>
        <taxon>Eukaryota</taxon>
        <taxon>Fungi</taxon>
        <taxon>Dikarya</taxon>
        <taxon>Ascomycota</taxon>
        <taxon>Pezizomycotina</taxon>
        <taxon>Geoglossomycetes</taxon>
        <taxon>Geoglossales</taxon>
        <taxon>Geoglossaceae</taxon>
        <taxon>Trichoglossum</taxon>
    </lineage>
</organism>
<evidence type="ECO:0000256" key="1">
    <source>
        <dbReference type="SAM" id="Coils"/>
    </source>
</evidence>
<dbReference type="AlphaFoldDB" id="A0A9P8RS92"/>
<feature type="compositionally biased region" description="Acidic residues" evidence="2">
    <location>
        <begin position="55"/>
        <end position="65"/>
    </location>
</feature>
<proteinExistence type="predicted"/>
<feature type="compositionally biased region" description="Polar residues" evidence="2">
    <location>
        <begin position="1"/>
        <end position="21"/>
    </location>
</feature>
<evidence type="ECO:0000313" key="3">
    <source>
        <dbReference type="EMBL" id="KAH0564765.1"/>
    </source>
</evidence>
<sequence length="462" mass="51229">MTQQDGQNNPPHQDSKSTSPERTPATRGGGRHNHSEMPSGNRTQEIEAGSYTADQYDENSAEDSDFILPESPSSIQHDGMDEQSVAPSTQSQQEAETTPYGSDQEGAGNHHPVEGSDCADSEMSYHQTTDQVGNDVNTAAVVYGPERPPVPVHSRARERRPESTPSESRRKETAVLNDSEQMSWKMEQQRNPKQRSSRQAKAEENDPYDAQTTAQKHIAYMQADPVKYYQHFKNTVERLEGDSNRWEARFNALSKEMLSGRDRYQPATDGHLQNEMTQLRERVRTLAKTVTRSVRDIKEGEFRGALKVGTVPGPPDSCPPPSQASERWKSLTGFRLHEKFGKEVPGCRHAGVVLQRLLVPLCGHAINDLKEGLDGVLGVTARLATVMCQQRSRLELFIPEISEDGCPEGKAQDFDSEGPVEDGTALFVVVPCLRKWGNGFGANLEQCEDLEAAQVKCTDAEI</sequence>
<dbReference type="Proteomes" id="UP000750711">
    <property type="component" value="Unassembled WGS sequence"/>
</dbReference>
<evidence type="ECO:0000256" key="2">
    <source>
        <dbReference type="SAM" id="MobiDB-lite"/>
    </source>
</evidence>
<reference evidence="3" key="1">
    <citation type="submission" date="2021-03" db="EMBL/GenBank/DDBJ databases">
        <title>Comparative genomics and phylogenomic investigation of the class Geoglossomycetes provide insights into ecological specialization and systematics.</title>
        <authorList>
            <person name="Melie T."/>
            <person name="Pirro S."/>
            <person name="Miller A.N."/>
            <person name="Quandt A."/>
        </authorList>
    </citation>
    <scope>NUCLEOTIDE SEQUENCE</scope>
    <source>
        <strain evidence="3">CAQ_001_2017</strain>
    </source>
</reference>
<accession>A0A9P8RS92</accession>
<feature type="region of interest" description="Disordered" evidence="2">
    <location>
        <begin position="1"/>
        <end position="210"/>
    </location>
</feature>
<feature type="compositionally biased region" description="Polar residues" evidence="2">
    <location>
        <begin position="85"/>
        <end position="101"/>
    </location>
</feature>
<name>A0A9P8RS92_9PEZI</name>